<comment type="similarity">
    <text evidence="1">Belongs to the sigma-70 factor family. ECF subfamily.</text>
</comment>
<dbReference type="GO" id="GO:0003677">
    <property type="term" value="F:DNA binding"/>
    <property type="evidence" value="ECO:0007669"/>
    <property type="project" value="InterPro"/>
</dbReference>
<dbReference type="Gene3D" id="1.10.1740.10">
    <property type="match status" value="1"/>
</dbReference>
<dbReference type="InterPro" id="IPR014327">
    <property type="entry name" value="RNA_pol_sigma70_bacteroid"/>
</dbReference>
<dbReference type="GO" id="GO:0006352">
    <property type="term" value="P:DNA-templated transcription initiation"/>
    <property type="evidence" value="ECO:0007669"/>
    <property type="project" value="InterPro"/>
</dbReference>
<evidence type="ECO:0000256" key="4">
    <source>
        <dbReference type="ARBA" id="ARBA00023163"/>
    </source>
</evidence>
<evidence type="ECO:0000313" key="8">
    <source>
        <dbReference type="Proteomes" id="UP000271925"/>
    </source>
</evidence>
<dbReference type="AlphaFoldDB" id="A0A3P1BJR4"/>
<accession>A0A3P1BJR4</accession>
<dbReference type="InterPro" id="IPR007627">
    <property type="entry name" value="RNA_pol_sigma70_r2"/>
</dbReference>
<dbReference type="PANTHER" id="PTHR43133">
    <property type="entry name" value="RNA POLYMERASE ECF-TYPE SIGMA FACTO"/>
    <property type="match status" value="1"/>
</dbReference>
<name>A0A3P1BJR4_9BACT</name>
<dbReference type="InterPro" id="IPR039425">
    <property type="entry name" value="RNA_pol_sigma-70-like"/>
</dbReference>
<evidence type="ECO:0000259" key="5">
    <source>
        <dbReference type="Pfam" id="PF04542"/>
    </source>
</evidence>
<dbReference type="PANTHER" id="PTHR43133:SF46">
    <property type="entry name" value="RNA POLYMERASE SIGMA-70 FACTOR ECF SUBFAMILY"/>
    <property type="match status" value="1"/>
</dbReference>
<dbReference type="Proteomes" id="UP000271925">
    <property type="component" value="Unassembled WGS sequence"/>
</dbReference>
<evidence type="ECO:0000256" key="1">
    <source>
        <dbReference type="ARBA" id="ARBA00010641"/>
    </source>
</evidence>
<sequence>MNVSVDQNEEKLLVARLREGDHLAFRAIYERYADGLLRRLLRLTRVDHIAEDLLQETFVKLWEKRETIDPGLPVKPWLYKVAENLVFQFFRKLALDSRLQNEMIEWYGKENRIAFEEELFSREKQDLLQKAIQQLSPQQKQVFNLCKLEGLSYEEAASTLGISPSTVSNHLVKASASVRQYLRQHKDSIFCLLSLFL</sequence>
<dbReference type="GO" id="GO:0016987">
    <property type="term" value="F:sigma factor activity"/>
    <property type="evidence" value="ECO:0007669"/>
    <property type="project" value="UniProtKB-KW"/>
</dbReference>
<dbReference type="InterPro" id="IPR013249">
    <property type="entry name" value="RNA_pol_sigma70_r4_t2"/>
</dbReference>
<evidence type="ECO:0000313" key="7">
    <source>
        <dbReference type="EMBL" id="RRB01083.1"/>
    </source>
</evidence>
<dbReference type="Pfam" id="PF04542">
    <property type="entry name" value="Sigma70_r2"/>
    <property type="match status" value="1"/>
</dbReference>
<dbReference type="CDD" id="cd06171">
    <property type="entry name" value="Sigma70_r4"/>
    <property type="match status" value="1"/>
</dbReference>
<organism evidence="7 8">
    <name type="scientific">Larkinella rosea</name>
    <dbReference type="NCBI Taxonomy" id="2025312"/>
    <lineage>
        <taxon>Bacteria</taxon>
        <taxon>Pseudomonadati</taxon>
        <taxon>Bacteroidota</taxon>
        <taxon>Cytophagia</taxon>
        <taxon>Cytophagales</taxon>
        <taxon>Spirosomataceae</taxon>
        <taxon>Larkinella</taxon>
    </lineage>
</organism>
<dbReference type="InterPro" id="IPR013325">
    <property type="entry name" value="RNA_pol_sigma_r2"/>
</dbReference>
<comment type="caution">
    <text evidence="7">The sequence shown here is derived from an EMBL/GenBank/DDBJ whole genome shotgun (WGS) entry which is preliminary data.</text>
</comment>
<dbReference type="RefSeq" id="WP_124877545.1">
    <property type="nucleotide sequence ID" value="NZ_RQJO01000010.1"/>
</dbReference>
<dbReference type="Gene3D" id="1.10.10.10">
    <property type="entry name" value="Winged helix-like DNA-binding domain superfamily/Winged helix DNA-binding domain"/>
    <property type="match status" value="1"/>
</dbReference>
<dbReference type="SUPFAM" id="SSF88659">
    <property type="entry name" value="Sigma3 and sigma4 domains of RNA polymerase sigma factors"/>
    <property type="match status" value="1"/>
</dbReference>
<dbReference type="SUPFAM" id="SSF88946">
    <property type="entry name" value="Sigma2 domain of RNA polymerase sigma factors"/>
    <property type="match status" value="1"/>
</dbReference>
<protein>
    <submittedName>
        <fullName evidence="7">RNA polymerase sigma-70 factor</fullName>
    </submittedName>
</protein>
<keyword evidence="8" id="KW-1185">Reference proteome</keyword>
<evidence type="ECO:0000259" key="6">
    <source>
        <dbReference type="Pfam" id="PF08281"/>
    </source>
</evidence>
<reference evidence="7 8" key="1">
    <citation type="submission" date="2018-11" db="EMBL/GenBank/DDBJ databases">
        <authorList>
            <person name="Zhou Z."/>
            <person name="Wang G."/>
        </authorList>
    </citation>
    <scope>NUCLEOTIDE SEQUENCE [LARGE SCALE GENOMIC DNA]</scope>
    <source>
        <strain evidence="7 8">KCTC52004</strain>
    </source>
</reference>
<evidence type="ECO:0000256" key="2">
    <source>
        <dbReference type="ARBA" id="ARBA00023015"/>
    </source>
</evidence>
<dbReference type="InterPro" id="IPR013324">
    <property type="entry name" value="RNA_pol_sigma_r3/r4-like"/>
</dbReference>
<dbReference type="EMBL" id="RQJO01000010">
    <property type="protein sequence ID" value="RRB01083.1"/>
    <property type="molecule type" value="Genomic_DNA"/>
</dbReference>
<proteinExistence type="inferred from homology"/>
<dbReference type="InterPro" id="IPR014284">
    <property type="entry name" value="RNA_pol_sigma-70_dom"/>
</dbReference>
<feature type="domain" description="RNA polymerase sigma-70 region 2" evidence="5">
    <location>
        <begin position="28"/>
        <end position="93"/>
    </location>
</feature>
<dbReference type="NCBIfam" id="TIGR02937">
    <property type="entry name" value="sigma70-ECF"/>
    <property type="match status" value="1"/>
</dbReference>
<keyword evidence="4" id="KW-0804">Transcription</keyword>
<feature type="domain" description="RNA polymerase sigma factor 70 region 4 type 2" evidence="6">
    <location>
        <begin position="126"/>
        <end position="174"/>
    </location>
</feature>
<dbReference type="Pfam" id="PF08281">
    <property type="entry name" value="Sigma70_r4_2"/>
    <property type="match status" value="1"/>
</dbReference>
<evidence type="ECO:0000256" key="3">
    <source>
        <dbReference type="ARBA" id="ARBA00023082"/>
    </source>
</evidence>
<dbReference type="NCBIfam" id="TIGR02985">
    <property type="entry name" value="Sig70_bacteroi1"/>
    <property type="match status" value="1"/>
</dbReference>
<keyword evidence="2" id="KW-0805">Transcription regulation</keyword>
<dbReference type="InterPro" id="IPR036388">
    <property type="entry name" value="WH-like_DNA-bd_sf"/>
</dbReference>
<dbReference type="OrthoDB" id="799938at2"/>
<keyword evidence="3" id="KW-0731">Sigma factor</keyword>
<gene>
    <name evidence="7" type="ORF">EHT25_23190</name>
</gene>